<evidence type="ECO:0000256" key="7">
    <source>
        <dbReference type="PROSITE-ProRule" id="PRU01091"/>
    </source>
</evidence>
<dbReference type="GO" id="GO:0000156">
    <property type="term" value="F:phosphorelay response regulator activity"/>
    <property type="evidence" value="ECO:0007669"/>
    <property type="project" value="TreeGrafter"/>
</dbReference>
<dbReference type="GO" id="GO:0005829">
    <property type="term" value="C:cytosol"/>
    <property type="evidence" value="ECO:0007669"/>
    <property type="project" value="TreeGrafter"/>
</dbReference>
<dbReference type="InterPro" id="IPR001867">
    <property type="entry name" value="OmpR/PhoB-type_DNA-bd"/>
</dbReference>
<evidence type="ECO:0000256" key="4">
    <source>
        <dbReference type="ARBA" id="ARBA00023125"/>
    </source>
</evidence>
<proteinExistence type="predicted"/>
<dbReference type="Pfam" id="PF00072">
    <property type="entry name" value="Response_reg"/>
    <property type="match status" value="1"/>
</dbReference>
<dbReference type="Gene3D" id="3.40.50.2300">
    <property type="match status" value="1"/>
</dbReference>
<evidence type="ECO:0000256" key="3">
    <source>
        <dbReference type="ARBA" id="ARBA00023015"/>
    </source>
</evidence>
<dbReference type="EMBL" id="DOEK01000025">
    <property type="protein sequence ID" value="HBP29570.1"/>
    <property type="molecule type" value="Genomic_DNA"/>
</dbReference>
<comment type="caution">
    <text evidence="10">The sequence shown here is derived from an EMBL/GenBank/DDBJ whole genome shotgun (WGS) entry which is preliminary data.</text>
</comment>
<feature type="domain" description="Response regulatory" evidence="8">
    <location>
        <begin position="6"/>
        <end position="121"/>
    </location>
</feature>
<keyword evidence="4 7" id="KW-0238">DNA-binding</keyword>
<dbReference type="InterPro" id="IPR036388">
    <property type="entry name" value="WH-like_DNA-bd_sf"/>
</dbReference>
<dbReference type="Pfam" id="PF00486">
    <property type="entry name" value="Trans_reg_C"/>
    <property type="match status" value="1"/>
</dbReference>
<dbReference type="SUPFAM" id="SSF52172">
    <property type="entry name" value="CheY-like"/>
    <property type="match status" value="1"/>
</dbReference>
<evidence type="ECO:0000259" key="8">
    <source>
        <dbReference type="PROSITE" id="PS50110"/>
    </source>
</evidence>
<evidence type="ECO:0000259" key="9">
    <source>
        <dbReference type="PROSITE" id="PS51755"/>
    </source>
</evidence>
<dbReference type="GO" id="GO:0032993">
    <property type="term" value="C:protein-DNA complex"/>
    <property type="evidence" value="ECO:0007669"/>
    <property type="project" value="TreeGrafter"/>
</dbReference>
<evidence type="ECO:0000256" key="5">
    <source>
        <dbReference type="ARBA" id="ARBA00023163"/>
    </source>
</evidence>
<reference evidence="10 11" key="1">
    <citation type="journal article" date="2018" name="Nat. Biotechnol.">
        <title>A standardized bacterial taxonomy based on genome phylogeny substantially revises the tree of life.</title>
        <authorList>
            <person name="Parks D.H."/>
            <person name="Chuvochina M."/>
            <person name="Waite D.W."/>
            <person name="Rinke C."/>
            <person name="Skarshewski A."/>
            <person name="Chaumeil P.A."/>
            <person name="Hugenholtz P."/>
        </authorList>
    </citation>
    <scope>NUCLEOTIDE SEQUENCE [LARGE SCALE GENOMIC DNA]</scope>
    <source>
        <strain evidence="10">UBA10707</strain>
    </source>
</reference>
<organism evidence="10 11">
    <name type="scientific">Advenella kashmirensis</name>
    <dbReference type="NCBI Taxonomy" id="310575"/>
    <lineage>
        <taxon>Bacteria</taxon>
        <taxon>Pseudomonadati</taxon>
        <taxon>Pseudomonadota</taxon>
        <taxon>Betaproteobacteria</taxon>
        <taxon>Burkholderiales</taxon>
        <taxon>Alcaligenaceae</taxon>
    </lineage>
</organism>
<dbReference type="CDD" id="cd00383">
    <property type="entry name" value="trans_reg_C"/>
    <property type="match status" value="1"/>
</dbReference>
<accession>A0A356LEX5</accession>
<dbReference type="AlphaFoldDB" id="A0A356LEX5"/>
<dbReference type="PANTHER" id="PTHR48111:SF22">
    <property type="entry name" value="REGULATOR OF RPOS"/>
    <property type="match status" value="1"/>
</dbReference>
<dbReference type="Gene3D" id="1.10.10.10">
    <property type="entry name" value="Winged helix-like DNA-binding domain superfamily/Winged helix DNA-binding domain"/>
    <property type="match status" value="1"/>
</dbReference>
<dbReference type="SMART" id="SM00862">
    <property type="entry name" value="Trans_reg_C"/>
    <property type="match status" value="1"/>
</dbReference>
<name>A0A356LEX5_9BURK</name>
<evidence type="ECO:0000256" key="6">
    <source>
        <dbReference type="PROSITE-ProRule" id="PRU00169"/>
    </source>
</evidence>
<keyword evidence="3" id="KW-0805">Transcription regulation</keyword>
<keyword evidence="5" id="KW-0804">Transcription</keyword>
<dbReference type="PROSITE" id="PS51755">
    <property type="entry name" value="OMPR_PHOB"/>
    <property type="match status" value="1"/>
</dbReference>
<dbReference type="GO" id="GO:0006355">
    <property type="term" value="P:regulation of DNA-templated transcription"/>
    <property type="evidence" value="ECO:0007669"/>
    <property type="project" value="InterPro"/>
</dbReference>
<dbReference type="PROSITE" id="PS50110">
    <property type="entry name" value="RESPONSE_REGULATORY"/>
    <property type="match status" value="1"/>
</dbReference>
<dbReference type="InterPro" id="IPR011006">
    <property type="entry name" value="CheY-like_superfamily"/>
</dbReference>
<evidence type="ECO:0000256" key="1">
    <source>
        <dbReference type="ARBA" id="ARBA00022553"/>
    </source>
</evidence>
<feature type="modified residue" description="4-aspartylphosphate" evidence="6">
    <location>
        <position position="55"/>
    </location>
</feature>
<feature type="DNA-binding region" description="OmpR/PhoB-type" evidence="7">
    <location>
        <begin position="130"/>
        <end position="226"/>
    </location>
</feature>
<sequence>MSTHKRILLVEDEISIAANVCSYLEKKGYMVDVAYEGHAAISLLDQYAFDTVVLDLGLPGKSGFDVLQYIRDLAMLSTPVVILTARDALQDKLTGFSLGTDDYLTKPFSLSELEARISALIKRATGNVANPVRRWGQIEINTRSHIVAIKGVPVHLTRKSYDILSTFLQHPGEVITKERFESLLWADDPKSSDALRSQIHLLRKALAEHDCDVIETVHGTGWRLGKPAGQS</sequence>
<dbReference type="InterPro" id="IPR001789">
    <property type="entry name" value="Sig_transdc_resp-reg_receiver"/>
</dbReference>
<evidence type="ECO:0000313" key="10">
    <source>
        <dbReference type="EMBL" id="HBP29570.1"/>
    </source>
</evidence>
<dbReference type="Gene3D" id="6.10.250.690">
    <property type="match status" value="1"/>
</dbReference>
<keyword evidence="1 6" id="KW-0597">Phosphoprotein</keyword>
<dbReference type="InterPro" id="IPR039420">
    <property type="entry name" value="WalR-like"/>
</dbReference>
<feature type="domain" description="OmpR/PhoB-type" evidence="9">
    <location>
        <begin position="130"/>
        <end position="226"/>
    </location>
</feature>
<dbReference type="Proteomes" id="UP000264036">
    <property type="component" value="Unassembled WGS sequence"/>
</dbReference>
<evidence type="ECO:0000313" key="11">
    <source>
        <dbReference type="Proteomes" id="UP000264036"/>
    </source>
</evidence>
<protein>
    <submittedName>
        <fullName evidence="10">DNA-binding response regulator</fullName>
    </submittedName>
</protein>
<keyword evidence="2" id="KW-0902">Two-component regulatory system</keyword>
<gene>
    <name evidence="10" type="ORF">DD666_09165</name>
</gene>
<dbReference type="PANTHER" id="PTHR48111">
    <property type="entry name" value="REGULATOR OF RPOS"/>
    <property type="match status" value="1"/>
</dbReference>
<dbReference type="SMART" id="SM00448">
    <property type="entry name" value="REC"/>
    <property type="match status" value="1"/>
</dbReference>
<evidence type="ECO:0000256" key="2">
    <source>
        <dbReference type="ARBA" id="ARBA00023012"/>
    </source>
</evidence>
<dbReference type="GO" id="GO:0000976">
    <property type="term" value="F:transcription cis-regulatory region binding"/>
    <property type="evidence" value="ECO:0007669"/>
    <property type="project" value="TreeGrafter"/>
</dbReference>